<sequence>MISITSSFVSTAKLTDRSVVSACSFDVSPSGLLATDGSPFVATGLSGVRAGRINPVALPATGGNERPIKALAAEAAAAEAKAYAVAAAGAEAKKQTKQHHTMWAFRGPDPWSDPA</sequence>
<dbReference type="Proteomes" id="UP000189677">
    <property type="component" value="Chromosome"/>
</dbReference>
<reference evidence="2 3" key="1">
    <citation type="submission" date="2016-11" db="EMBL/GenBank/DDBJ databases">
        <title>Complete genome sequence of Streptomyces niveus SCSIO 3406.</title>
        <authorList>
            <person name="Zhu Q."/>
            <person name="Cheng W."/>
            <person name="Song Y."/>
            <person name="Li Q."/>
            <person name="Ju J."/>
        </authorList>
    </citation>
    <scope>NUCLEOTIDE SEQUENCE [LARGE SCALE GENOMIC DNA]</scope>
    <source>
        <strain evidence="2 3">SCSIO 3406</strain>
    </source>
</reference>
<name>A0A1U9QQX9_STRNV</name>
<keyword evidence="3" id="KW-1185">Reference proteome</keyword>
<evidence type="ECO:0000313" key="3">
    <source>
        <dbReference type="Proteomes" id="UP000189677"/>
    </source>
</evidence>
<dbReference type="RefSeq" id="WP_078075194.1">
    <property type="nucleotide sequence ID" value="NZ_CP018047.1"/>
</dbReference>
<feature type="region of interest" description="Disordered" evidence="1">
    <location>
        <begin position="96"/>
        <end position="115"/>
    </location>
</feature>
<protein>
    <submittedName>
        <fullName evidence="2">Uncharacterized protein</fullName>
    </submittedName>
</protein>
<proteinExistence type="predicted"/>
<gene>
    <name evidence="2" type="ORF">BBN63_10800</name>
</gene>
<evidence type="ECO:0000313" key="2">
    <source>
        <dbReference type="EMBL" id="AQU66662.1"/>
    </source>
</evidence>
<dbReference type="AlphaFoldDB" id="A0A1U9QQX9"/>
<accession>A0A1U9QQX9</accession>
<dbReference type="KEGG" id="snw:BBN63_10800"/>
<dbReference type="EMBL" id="CP018047">
    <property type="protein sequence ID" value="AQU66662.1"/>
    <property type="molecule type" value="Genomic_DNA"/>
</dbReference>
<evidence type="ECO:0000256" key="1">
    <source>
        <dbReference type="SAM" id="MobiDB-lite"/>
    </source>
</evidence>
<organism evidence="2 3">
    <name type="scientific">Streptomyces niveus</name>
    <name type="common">Streptomyces spheroides</name>
    <dbReference type="NCBI Taxonomy" id="193462"/>
    <lineage>
        <taxon>Bacteria</taxon>
        <taxon>Bacillati</taxon>
        <taxon>Actinomycetota</taxon>
        <taxon>Actinomycetes</taxon>
        <taxon>Kitasatosporales</taxon>
        <taxon>Streptomycetaceae</taxon>
        <taxon>Streptomyces</taxon>
    </lineage>
</organism>